<organism evidence="24">
    <name type="scientific">Oikopleura dioica</name>
    <name type="common">Tunicate</name>
    <dbReference type="NCBI Taxonomy" id="34765"/>
    <lineage>
        <taxon>Eukaryota</taxon>
        <taxon>Metazoa</taxon>
        <taxon>Chordata</taxon>
        <taxon>Tunicata</taxon>
        <taxon>Appendicularia</taxon>
        <taxon>Copelata</taxon>
        <taxon>Oikopleuridae</taxon>
        <taxon>Oikopleura</taxon>
    </lineage>
</organism>
<feature type="compositionally biased region" description="Low complexity" evidence="23">
    <location>
        <begin position="28"/>
        <end position="46"/>
    </location>
</feature>
<evidence type="ECO:0000256" key="11">
    <source>
        <dbReference type="ARBA" id="ARBA00023163"/>
    </source>
</evidence>
<evidence type="ECO:0000256" key="22">
    <source>
        <dbReference type="ARBA" id="ARBA00081504"/>
    </source>
</evidence>
<keyword evidence="7" id="KW-0489">Methyltransferase</keyword>
<evidence type="ECO:0000256" key="20">
    <source>
        <dbReference type="ARBA" id="ARBA00064494"/>
    </source>
</evidence>
<proteinExistence type="inferred from homology"/>
<comment type="subcellular location">
    <subcellularLocation>
        <location evidence="2">Cytoplasm</location>
    </subcellularLocation>
    <subcellularLocation>
        <location evidence="1">Nucleus</location>
        <location evidence="1">Cajal body</location>
    </subcellularLocation>
    <subcellularLocation>
        <location evidence="3">Nucleus</location>
        <location evidence="3">Nucleolus</location>
    </subcellularLocation>
</comment>
<comment type="similarity">
    <text evidence="13">Belongs to the methyltransferase superfamily. Trimethylguanosine synthase family.</text>
</comment>
<dbReference type="GO" id="GO:0005737">
    <property type="term" value="C:cytoplasm"/>
    <property type="evidence" value="ECO:0007669"/>
    <property type="project" value="UniProtKB-SubCell"/>
</dbReference>
<dbReference type="AlphaFoldDB" id="E4YHG8"/>
<sequence>MDVKCTEPIELIRKAKVSKRKQRKAKKIALAQNPRPQQNQQSSSLSKVQKFLTYISQEYEKGTIKIYPSAIENLQNHFAKSLTTNPIPASQSDSDEETTQDLEKPKKKKPENYLKDIRVKQMCARFDLKAEREEPDTMPESFKVDPEIKKYWSQRYRLFSKWNEGIRMDKESWFSVTPEKIAEHIAERCRCELIVDGFCGVGGNAIQFAFTCERVIAIDIDPEKIEMAKHNAAIYGVEDRIEFIVGDYFKIIPSLRPDVVFLSPPWGGPAYLDQDIFDLKDMGGMDGLEIYRVAKERTDNIAYFVPRNTDSAQLAWLAGEDQQVEVEQNMLNYKTKTITAYFGNLINQHEEKHKGPKVKKNAPAKKEPESLPNDIEIQLHTFDEPVNMDVFDEF</sequence>
<dbReference type="Pfam" id="PF09445">
    <property type="entry name" value="Methyltransf_15"/>
    <property type="match status" value="1"/>
</dbReference>
<evidence type="ECO:0000256" key="18">
    <source>
        <dbReference type="ARBA" id="ARBA00049790"/>
    </source>
</evidence>
<keyword evidence="6" id="KW-0597">Phosphoprotein</keyword>
<dbReference type="GO" id="GO:0005730">
    <property type="term" value="C:nucleolus"/>
    <property type="evidence" value="ECO:0007669"/>
    <property type="project" value="UniProtKB-SubCell"/>
</dbReference>
<evidence type="ECO:0000256" key="2">
    <source>
        <dbReference type="ARBA" id="ARBA00004496"/>
    </source>
</evidence>
<feature type="region of interest" description="Disordered" evidence="23">
    <location>
        <begin position="351"/>
        <end position="371"/>
    </location>
</feature>
<evidence type="ECO:0000256" key="14">
    <source>
        <dbReference type="ARBA" id="ARBA00047418"/>
    </source>
</evidence>
<evidence type="ECO:0000256" key="9">
    <source>
        <dbReference type="ARBA" id="ARBA00022691"/>
    </source>
</evidence>
<dbReference type="FunFam" id="3.40.50.150:FF:000066">
    <property type="entry name" value="Trimethylguanosine synthase 1"/>
    <property type="match status" value="1"/>
</dbReference>
<evidence type="ECO:0000256" key="15">
    <source>
        <dbReference type="ARBA" id="ARBA00048740"/>
    </source>
</evidence>
<evidence type="ECO:0000256" key="8">
    <source>
        <dbReference type="ARBA" id="ARBA00022679"/>
    </source>
</evidence>
<accession>E4YHG8</accession>
<feature type="region of interest" description="Disordered" evidence="23">
    <location>
        <begin position="16"/>
        <end position="46"/>
    </location>
</feature>
<comment type="catalytic activity">
    <reaction evidence="17">
        <text>a 5'-end (N(7)-methyl 5'-triphosphoguanosine)-ribonucleoside in snRNA + S-adenosyl-L-methionine = a 5'-end (N(2),N(7)-dimethyl 5'-triphosphoguanosine)-ribonucleoside in snRNA + S-adenosyl-L-homocysteine + H(+)</text>
        <dbReference type="Rhea" id="RHEA:78471"/>
        <dbReference type="Rhea" id="RHEA-COMP:19085"/>
        <dbReference type="Rhea" id="RHEA-COMP:19087"/>
        <dbReference type="ChEBI" id="CHEBI:15378"/>
        <dbReference type="ChEBI" id="CHEBI:57856"/>
        <dbReference type="ChEBI" id="CHEBI:59789"/>
        <dbReference type="ChEBI" id="CHEBI:156461"/>
        <dbReference type="ChEBI" id="CHEBI:172880"/>
    </reaction>
    <physiologicalReaction direction="left-to-right" evidence="17">
        <dbReference type="Rhea" id="RHEA:78472"/>
    </physiologicalReaction>
</comment>
<evidence type="ECO:0000313" key="24">
    <source>
        <dbReference type="EMBL" id="CBY34942.1"/>
    </source>
</evidence>
<dbReference type="InterPro" id="IPR029063">
    <property type="entry name" value="SAM-dependent_MTases_sf"/>
</dbReference>
<evidence type="ECO:0000256" key="4">
    <source>
        <dbReference type="ARBA" id="ARBA00018517"/>
    </source>
</evidence>
<evidence type="ECO:0000256" key="1">
    <source>
        <dbReference type="ARBA" id="ARBA00004408"/>
    </source>
</evidence>
<evidence type="ECO:0000256" key="12">
    <source>
        <dbReference type="ARBA" id="ARBA00023242"/>
    </source>
</evidence>
<evidence type="ECO:0000256" key="16">
    <source>
        <dbReference type="ARBA" id="ARBA00048763"/>
    </source>
</evidence>
<dbReference type="SUPFAM" id="SSF53335">
    <property type="entry name" value="S-adenosyl-L-methionine-dependent methyltransferases"/>
    <property type="match status" value="1"/>
</dbReference>
<evidence type="ECO:0000256" key="19">
    <source>
        <dbReference type="ARBA" id="ARBA00057179"/>
    </source>
</evidence>
<name>E4YHG8_OIKDI</name>
<dbReference type="PANTHER" id="PTHR14741:SF32">
    <property type="entry name" value="TRIMETHYLGUANOSINE SYNTHASE"/>
    <property type="match status" value="1"/>
</dbReference>
<keyword evidence="9" id="KW-0949">S-adenosyl-L-methionine</keyword>
<evidence type="ECO:0000256" key="23">
    <source>
        <dbReference type="SAM" id="MobiDB-lite"/>
    </source>
</evidence>
<feature type="compositionally biased region" description="Basic residues" evidence="23">
    <location>
        <begin position="16"/>
        <end position="27"/>
    </location>
</feature>
<protein>
    <recommendedName>
        <fullName evidence="4">Trimethylguanosine synthase</fullName>
    </recommendedName>
    <alternativeName>
        <fullName evidence="18">Cap-specific guanine-N(2) methyltransferase</fullName>
    </alternativeName>
    <alternativeName>
        <fullName evidence="21">Nuclear receptor coactivator 6-interacting protein</fullName>
    </alternativeName>
    <alternativeName>
        <fullName evidence="22">PRIP-interacting protein with methyltransferase motif</fullName>
    </alternativeName>
</protein>
<dbReference type="GO" id="GO:0015030">
    <property type="term" value="C:Cajal body"/>
    <property type="evidence" value="ECO:0007669"/>
    <property type="project" value="UniProtKB-SubCell"/>
</dbReference>
<keyword evidence="5" id="KW-0963">Cytoplasm</keyword>
<evidence type="ECO:0000256" key="6">
    <source>
        <dbReference type="ARBA" id="ARBA00022553"/>
    </source>
</evidence>
<evidence type="ECO:0000256" key="10">
    <source>
        <dbReference type="ARBA" id="ARBA00023015"/>
    </source>
</evidence>
<evidence type="ECO:0000256" key="3">
    <source>
        <dbReference type="ARBA" id="ARBA00004604"/>
    </source>
</evidence>
<dbReference type="PANTHER" id="PTHR14741">
    <property type="entry name" value="S-ADENOSYLMETHIONINE-DEPENDENT METHYLTRANSFERASE RELATED"/>
    <property type="match status" value="1"/>
</dbReference>
<feature type="region of interest" description="Disordered" evidence="23">
    <location>
        <begin position="83"/>
        <end position="110"/>
    </location>
</feature>
<comment type="function">
    <text evidence="19">Catalyzes the 2 serial methylation steps for the conversion of the 7-monomethylguanosine (m(7)G) caps of snRNAs and snoRNAs to a 2,2,7-trimethylguanosine (m(2,2,7)G) cap structure. The enzyme is specific for guanine, and N7 methylation must precede N2 methylation. Hypermethylation of the m7G cap of U snRNAs leads to their concentration in nuclear foci, their colocalization with coilin and the formation of canonical Cajal bodies (CBs). Plays a role in transcriptional regulation.</text>
</comment>
<keyword evidence="11" id="KW-0804">Transcription</keyword>
<evidence type="ECO:0000256" key="17">
    <source>
        <dbReference type="ARBA" id="ARBA00049075"/>
    </source>
</evidence>
<reference evidence="24" key="1">
    <citation type="journal article" date="2010" name="Science">
        <title>Plasticity of animal genome architecture unmasked by rapid evolution of a pelagic tunicate.</title>
        <authorList>
            <person name="Denoeud F."/>
            <person name="Henriet S."/>
            <person name="Mungpakdee S."/>
            <person name="Aury J.M."/>
            <person name="Da Silva C."/>
            <person name="Brinkmann H."/>
            <person name="Mikhaleva J."/>
            <person name="Olsen L.C."/>
            <person name="Jubin C."/>
            <person name="Canestro C."/>
            <person name="Bouquet J.M."/>
            <person name="Danks G."/>
            <person name="Poulain J."/>
            <person name="Campsteijn C."/>
            <person name="Adamski M."/>
            <person name="Cross I."/>
            <person name="Yadetie F."/>
            <person name="Muffato M."/>
            <person name="Louis A."/>
            <person name="Butcher S."/>
            <person name="Tsagkogeorga G."/>
            <person name="Konrad A."/>
            <person name="Singh S."/>
            <person name="Jensen M.F."/>
            <person name="Cong E.H."/>
            <person name="Eikeseth-Otteraa H."/>
            <person name="Noel B."/>
            <person name="Anthouard V."/>
            <person name="Porcel B.M."/>
            <person name="Kachouri-Lafond R."/>
            <person name="Nishino A."/>
            <person name="Ugolini M."/>
            <person name="Chourrout P."/>
            <person name="Nishida H."/>
            <person name="Aasland R."/>
            <person name="Huzurbazar S."/>
            <person name="Westhof E."/>
            <person name="Delsuc F."/>
            <person name="Lehrach H."/>
            <person name="Reinhardt R."/>
            <person name="Weissenbach J."/>
            <person name="Roy S.W."/>
            <person name="Artiguenave F."/>
            <person name="Postlethwait J.H."/>
            <person name="Manak J.R."/>
            <person name="Thompson E.M."/>
            <person name="Jaillon O."/>
            <person name="Du Pasquier L."/>
            <person name="Boudinot P."/>
            <person name="Liberles D.A."/>
            <person name="Volff J.N."/>
            <person name="Philippe H."/>
            <person name="Lenhard B."/>
            <person name="Roest Crollius H."/>
            <person name="Wincker P."/>
            <person name="Chourrout D."/>
        </authorList>
    </citation>
    <scope>NUCLEOTIDE SEQUENCE [LARGE SCALE GENOMIC DNA]</scope>
</reference>
<dbReference type="EMBL" id="FN654564">
    <property type="protein sequence ID" value="CBY34942.1"/>
    <property type="molecule type" value="Genomic_DNA"/>
</dbReference>
<dbReference type="CDD" id="cd02440">
    <property type="entry name" value="AdoMet_MTases"/>
    <property type="match status" value="1"/>
</dbReference>
<comment type="catalytic activity">
    <reaction evidence="14">
        <text>a 5'-end (N(2),N(7)-dimethyl 5'-triphosphoguanosine)-ribonucleoside in snoRNA + S-adenosyl-L-methionine = a 5'-end (N(2),N(2),N(7)-trimethyl 5'-triphosphoguanosine)-ribonucleoside in snoRNA + S-adenosyl-L-homocysteine + H(+)</text>
        <dbReference type="Rhea" id="RHEA:78507"/>
        <dbReference type="Rhea" id="RHEA-COMP:19088"/>
        <dbReference type="Rhea" id="RHEA-COMP:19090"/>
        <dbReference type="ChEBI" id="CHEBI:15378"/>
        <dbReference type="ChEBI" id="CHEBI:57856"/>
        <dbReference type="ChEBI" id="CHEBI:59789"/>
        <dbReference type="ChEBI" id="CHEBI:167623"/>
        <dbReference type="ChEBI" id="CHEBI:172880"/>
    </reaction>
    <physiologicalReaction direction="left-to-right" evidence="14">
        <dbReference type="Rhea" id="RHEA:78508"/>
    </physiologicalReaction>
</comment>
<keyword evidence="8" id="KW-0808">Transferase</keyword>
<dbReference type="GO" id="GO:0071164">
    <property type="term" value="F:RNA cap trimethylguanosine synthase activity"/>
    <property type="evidence" value="ECO:0007669"/>
    <property type="project" value="TreeGrafter"/>
</dbReference>
<feature type="compositionally biased region" description="Basic residues" evidence="23">
    <location>
        <begin position="354"/>
        <end position="363"/>
    </location>
</feature>
<dbReference type="Gene3D" id="3.40.50.150">
    <property type="entry name" value="Vaccinia Virus protein VP39"/>
    <property type="match status" value="1"/>
</dbReference>
<dbReference type="InterPro" id="IPR019012">
    <property type="entry name" value="RNA_cap_Gua-N2-MeTrfase"/>
</dbReference>
<comment type="subunit">
    <text evidence="20">May form homooligomers. Interacts with CREBBP/CBP, EED/WAIT1, EP300/P300, NCOA6/PRIP, PPARBP/PBP and SMN.</text>
</comment>
<evidence type="ECO:0000256" key="21">
    <source>
        <dbReference type="ARBA" id="ARBA00079339"/>
    </source>
</evidence>
<keyword evidence="10" id="KW-0805">Transcription regulation</keyword>
<evidence type="ECO:0000256" key="7">
    <source>
        <dbReference type="ARBA" id="ARBA00022603"/>
    </source>
</evidence>
<keyword evidence="12" id="KW-0539">Nucleus</keyword>
<gene>
    <name evidence="24" type="ORF">GSOID_T00024983001</name>
</gene>
<dbReference type="Proteomes" id="UP000011014">
    <property type="component" value="Unassembled WGS sequence"/>
</dbReference>
<comment type="catalytic activity">
    <reaction evidence="15">
        <text>a 5'-end (N(7)-methyl 5'-triphosphoguanosine)-ribonucleoside in snoRNA + S-adenosyl-L-methionine = a 5'-end (N(2),N(7)-dimethyl 5'-triphosphoguanosine)-ribonucleoside in snoRNA + S-adenosyl-L-homocysteine + H(+)</text>
        <dbReference type="Rhea" id="RHEA:78475"/>
        <dbReference type="Rhea" id="RHEA-COMP:19086"/>
        <dbReference type="Rhea" id="RHEA-COMP:19088"/>
        <dbReference type="ChEBI" id="CHEBI:15378"/>
        <dbReference type="ChEBI" id="CHEBI:57856"/>
        <dbReference type="ChEBI" id="CHEBI:59789"/>
        <dbReference type="ChEBI" id="CHEBI:156461"/>
        <dbReference type="ChEBI" id="CHEBI:172880"/>
    </reaction>
    <physiologicalReaction direction="left-to-right" evidence="15">
        <dbReference type="Rhea" id="RHEA:78476"/>
    </physiologicalReaction>
</comment>
<evidence type="ECO:0000256" key="5">
    <source>
        <dbReference type="ARBA" id="ARBA00022490"/>
    </source>
</evidence>
<feature type="compositionally biased region" description="Polar residues" evidence="23">
    <location>
        <begin position="83"/>
        <end position="92"/>
    </location>
</feature>
<evidence type="ECO:0000256" key="13">
    <source>
        <dbReference type="ARBA" id="ARBA00025783"/>
    </source>
</evidence>
<comment type="catalytic activity">
    <reaction evidence="16">
        <text>a 5'-end (N(2),N(7)-dimethyl 5'-triphosphoguanosine)-ribonucleoside in snRNA + S-adenosyl-L-methionine = a 5'-end (N(2),N(2),N(7)-trimethyl 5'-triphosphoguanosine)-ribonucleoside in snRNA + S-adenosyl-L-homocysteine + H(+)</text>
        <dbReference type="Rhea" id="RHEA:78479"/>
        <dbReference type="Rhea" id="RHEA-COMP:19087"/>
        <dbReference type="Rhea" id="RHEA-COMP:19089"/>
        <dbReference type="ChEBI" id="CHEBI:15378"/>
        <dbReference type="ChEBI" id="CHEBI:57856"/>
        <dbReference type="ChEBI" id="CHEBI:59789"/>
        <dbReference type="ChEBI" id="CHEBI:167623"/>
        <dbReference type="ChEBI" id="CHEBI:172880"/>
    </reaction>
    <physiologicalReaction direction="left-to-right" evidence="16">
        <dbReference type="Rhea" id="RHEA:78480"/>
    </physiologicalReaction>
</comment>